<feature type="signal peptide" evidence="1">
    <location>
        <begin position="1"/>
        <end position="24"/>
    </location>
</feature>
<organism evidence="2 3">
    <name type="scientific">Aliidiomarina iranensis</name>
    <dbReference type="NCBI Taxonomy" id="1434071"/>
    <lineage>
        <taxon>Bacteria</taxon>
        <taxon>Pseudomonadati</taxon>
        <taxon>Pseudomonadota</taxon>
        <taxon>Gammaproteobacteria</taxon>
        <taxon>Alteromonadales</taxon>
        <taxon>Idiomarinaceae</taxon>
        <taxon>Aliidiomarina</taxon>
    </lineage>
</organism>
<sequence>MKLFTQVGLISIAALCLTSFAAQADVRELKWNELKPSDWEAPAVRDPIFYEQNPDMQVQTELDAPVVPELDGEKVKIPGYVVQLEGDDRKITEFLLVPYFGACIHVPPPPPNQIIHVTFPEGVPYPVTYDAVWVTGTIKVEHLDSDLALVGYQMEADAVISYF</sequence>
<reference evidence="3" key="1">
    <citation type="journal article" date="2018" name="Front. Microbiol.">
        <title>Genome-Based Analysis Reveals the Taxonomy and Diversity of the Family Idiomarinaceae.</title>
        <authorList>
            <person name="Liu Y."/>
            <person name="Lai Q."/>
            <person name="Shao Z."/>
        </authorList>
    </citation>
    <scope>NUCLEOTIDE SEQUENCE [LARGE SCALE GENOMIC DNA]</scope>
    <source>
        <strain evidence="3">GBPy7</strain>
    </source>
</reference>
<dbReference type="OrthoDB" id="9784998at2"/>
<keyword evidence="1" id="KW-0732">Signal</keyword>
<evidence type="ECO:0000256" key="1">
    <source>
        <dbReference type="SAM" id="SignalP"/>
    </source>
</evidence>
<evidence type="ECO:0000313" key="2">
    <source>
        <dbReference type="EMBL" id="RUO20357.1"/>
    </source>
</evidence>
<evidence type="ECO:0000313" key="3">
    <source>
        <dbReference type="Proteomes" id="UP000288395"/>
    </source>
</evidence>
<name>A0A432VUZ5_9GAMM</name>
<dbReference type="InterPro" id="IPR021727">
    <property type="entry name" value="DUF3299"/>
</dbReference>
<dbReference type="AlphaFoldDB" id="A0A432VUZ5"/>
<dbReference type="Proteomes" id="UP000288395">
    <property type="component" value="Unassembled WGS sequence"/>
</dbReference>
<dbReference type="Gene3D" id="2.40.50.870">
    <property type="entry name" value="Protein of unknown function (DUF3299)"/>
    <property type="match status" value="1"/>
</dbReference>
<dbReference type="RefSeq" id="WP_126767286.1">
    <property type="nucleotide sequence ID" value="NZ_PIPJ01000005.1"/>
</dbReference>
<comment type="caution">
    <text evidence="2">The sequence shown here is derived from an EMBL/GenBank/DDBJ whole genome shotgun (WGS) entry which is preliminary data.</text>
</comment>
<accession>A0A432VUZ5</accession>
<gene>
    <name evidence="2" type="ORF">CWE08_07760</name>
</gene>
<protein>
    <submittedName>
        <fullName evidence="2">DUF3299 domain-containing protein</fullName>
    </submittedName>
</protein>
<keyword evidence="3" id="KW-1185">Reference proteome</keyword>
<proteinExistence type="predicted"/>
<dbReference type="EMBL" id="PIPJ01000005">
    <property type="protein sequence ID" value="RUO20357.1"/>
    <property type="molecule type" value="Genomic_DNA"/>
</dbReference>
<feature type="chain" id="PRO_5019103240" evidence="1">
    <location>
        <begin position="25"/>
        <end position="163"/>
    </location>
</feature>
<dbReference type="Pfam" id="PF11736">
    <property type="entry name" value="DUF3299"/>
    <property type="match status" value="1"/>
</dbReference>